<evidence type="ECO:0000313" key="1">
    <source>
        <dbReference type="EMBL" id="WVZ20646.1"/>
    </source>
</evidence>
<evidence type="ECO:0000313" key="2">
    <source>
        <dbReference type="Proteomes" id="UP001374535"/>
    </source>
</evidence>
<gene>
    <name evidence="1" type="ORF">V8G54_007968</name>
</gene>
<protein>
    <submittedName>
        <fullName evidence="1">Uncharacterized protein</fullName>
    </submittedName>
</protein>
<reference evidence="1 2" key="1">
    <citation type="journal article" date="2023" name="Life. Sci Alliance">
        <title>Evolutionary insights into 3D genome organization and epigenetic landscape of Vigna mungo.</title>
        <authorList>
            <person name="Junaid A."/>
            <person name="Singh B."/>
            <person name="Bhatia S."/>
        </authorList>
    </citation>
    <scope>NUCLEOTIDE SEQUENCE [LARGE SCALE GENOMIC DNA]</scope>
    <source>
        <strain evidence="1">Urdbean</strain>
    </source>
</reference>
<accession>A0AAQ3P4C7</accession>
<dbReference type="Proteomes" id="UP001374535">
    <property type="component" value="Chromosome 2"/>
</dbReference>
<sequence>MKDEFTNTITCTVIRRRSCKGPYGSTAIIKVKWLGYSIYFAPNYNVKKRVPQQHPMCIYSVGIRNRDQSTVHDAMIKHKAITIILGFQWDTLYELCTETAAQRTPGSCRNTDACLC</sequence>
<proteinExistence type="predicted"/>
<organism evidence="1 2">
    <name type="scientific">Vigna mungo</name>
    <name type="common">Black gram</name>
    <name type="synonym">Phaseolus mungo</name>
    <dbReference type="NCBI Taxonomy" id="3915"/>
    <lineage>
        <taxon>Eukaryota</taxon>
        <taxon>Viridiplantae</taxon>
        <taxon>Streptophyta</taxon>
        <taxon>Embryophyta</taxon>
        <taxon>Tracheophyta</taxon>
        <taxon>Spermatophyta</taxon>
        <taxon>Magnoliopsida</taxon>
        <taxon>eudicotyledons</taxon>
        <taxon>Gunneridae</taxon>
        <taxon>Pentapetalae</taxon>
        <taxon>rosids</taxon>
        <taxon>fabids</taxon>
        <taxon>Fabales</taxon>
        <taxon>Fabaceae</taxon>
        <taxon>Papilionoideae</taxon>
        <taxon>50 kb inversion clade</taxon>
        <taxon>NPAAA clade</taxon>
        <taxon>indigoferoid/millettioid clade</taxon>
        <taxon>Phaseoleae</taxon>
        <taxon>Vigna</taxon>
    </lineage>
</organism>
<keyword evidence="2" id="KW-1185">Reference proteome</keyword>
<dbReference type="AlphaFoldDB" id="A0AAQ3P4C7"/>
<dbReference type="EMBL" id="CP144699">
    <property type="protein sequence ID" value="WVZ20646.1"/>
    <property type="molecule type" value="Genomic_DNA"/>
</dbReference>
<name>A0AAQ3P4C7_VIGMU</name>